<dbReference type="InterPro" id="IPR036291">
    <property type="entry name" value="NAD(P)-bd_dom_sf"/>
</dbReference>
<keyword evidence="4" id="KW-0520">NAD</keyword>
<dbReference type="Gene3D" id="3.30.160.110">
    <property type="entry name" value="Siroheme synthase, domain 2"/>
    <property type="match status" value="1"/>
</dbReference>
<evidence type="ECO:0000256" key="6">
    <source>
        <dbReference type="ARBA" id="ARBA00047561"/>
    </source>
</evidence>
<dbReference type="OrthoDB" id="9815856at2"/>
<dbReference type="GO" id="GO:0019354">
    <property type="term" value="P:siroheme biosynthetic process"/>
    <property type="evidence" value="ECO:0007669"/>
    <property type="project" value="UniProtKB-UniPathway"/>
</dbReference>
<organism evidence="7 8">
    <name type="scientific">Geoalkalibacter ferrihydriticus</name>
    <dbReference type="NCBI Taxonomy" id="392333"/>
    <lineage>
        <taxon>Bacteria</taxon>
        <taxon>Pseudomonadati</taxon>
        <taxon>Thermodesulfobacteriota</taxon>
        <taxon>Desulfuromonadia</taxon>
        <taxon>Desulfuromonadales</taxon>
        <taxon>Geoalkalibacteraceae</taxon>
        <taxon>Geoalkalibacter</taxon>
    </lineage>
</organism>
<proteinExistence type="predicted"/>
<dbReference type="RefSeq" id="WP_052446476.1">
    <property type="nucleotide sequence ID" value="NZ_FNGU01000009.1"/>
</dbReference>
<evidence type="ECO:0000256" key="4">
    <source>
        <dbReference type="ARBA" id="ARBA00023027"/>
    </source>
</evidence>
<dbReference type="Proteomes" id="UP000182146">
    <property type="component" value="Unassembled WGS sequence"/>
</dbReference>
<comment type="catalytic activity">
    <reaction evidence="6">
        <text>precorrin-2 + NAD(+) = sirohydrochlorin + NADH + 2 H(+)</text>
        <dbReference type="Rhea" id="RHEA:15613"/>
        <dbReference type="ChEBI" id="CHEBI:15378"/>
        <dbReference type="ChEBI" id="CHEBI:57540"/>
        <dbReference type="ChEBI" id="CHEBI:57945"/>
        <dbReference type="ChEBI" id="CHEBI:58351"/>
        <dbReference type="ChEBI" id="CHEBI:58827"/>
        <dbReference type="EC" id="1.3.1.76"/>
    </reaction>
</comment>
<dbReference type="InterPro" id="IPR028161">
    <property type="entry name" value="Met8-like"/>
</dbReference>
<dbReference type="AlphaFoldDB" id="A0A1G9VIB0"/>
<evidence type="ECO:0000313" key="8">
    <source>
        <dbReference type="Proteomes" id="UP000182146"/>
    </source>
</evidence>
<evidence type="ECO:0000256" key="5">
    <source>
        <dbReference type="ARBA" id="ARBA00023244"/>
    </source>
</evidence>
<dbReference type="SUPFAM" id="SSF51735">
    <property type="entry name" value="NAD(P)-binding Rossmann-fold domains"/>
    <property type="match status" value="1"/>
</dbReference>
<dbReference type="PANTHER" id="PTHR35330:SF1">
    <property type="entry name" value="SIROHEME BIOSYNTHESIS PROTEIN MET8"/>
    <property type="match status" value="1"/>
</dbReference>
<dbReference type="Gene3D" id="3.40.50.720">
    <property type="entry name" value="NAD(P)-binding Rossmann-like Domain"/>
    <property type="match status" value="1"/>
</dbReference>
<dbReference type="EMBL" id="FNGU01000009">
    <property type="protein sequence ID" value="SDM71840.1"/>
    <property type="molecule type" value="Genomic_DNA"/>
</dbReference>
<keyword evidence="5" id="KW-0627">Porphyrin biosynthesis</keyword>
<dbReference type="STRING" id="392333.SAMN05660860_03041"/>
<comment type="pathway">
    <text evidence="1">Porphyrin-containing compound metabolism; siroheme biosynthesis; sirohydrochlorin from precorrin-2: step 1/1.</text>
</comment>
<dbReference type="UniPathway" id="UPA00262">
    <property type="reaction ID" value="UER00222"/>
</dbReference>
<keyword evidence="3" id="KW-0560">Oxidoreductase</keyword>
<protein>
    <recommendedName>
        <fullName evidence="2">precorrin-2 dehydrogenase</fullName>
        <ecNumber evidence="2">1.3.1.76</ecNumber>
    </recommendedName>
</protein>
<evidence type="ECO:0000256" key="1">
    <source>
        <dbReference type="ARBA" id="ARBA00005010"/>
    </source>
</evidence>
<accession>A0A1G9VIB0</accession>
<dbReference type="SUPFAM" id="SSF75615">
    <property type="entry name" value="Siroheme synthase middle domains-like"/>
    <property type="match status" value="1"/>
</dbReference>
<dbReference type="GO" id="GO:0004325">
    <property type="term" value="F:ferrochelatase activity"/>
    <property type="evidence" value="ECO:0007669"/>
    <property type="project" value="InterPro"/>
</dbReference>
<gene>
    <name evidence="7" type="ORF">SAMN05660860_03041</name>
</gene>
<dbReference type="InterPro" id="IPR006367">
    <property type="entry name" value="Sirohaem_synthase_N"/>
</dbReference>
<dbReference type="EC" id="1.3.1.76" evidence="2"/>
<evidence type="ECO:0000256" key="3">
    <source>
        <dbReference type="ARBA" id="ARBA00023002"/>
    </source>
</evidence>
<sequence>MALSLVDRLCVVIGAGAVGRRKVQGLRAAGARVRVVDARQQALGGLEGVEVVARPYGVEDVAGALLVFAATADAGLNRCIVEDARAAGALAQAVDDPQGSDFHLPALARRGDLTLAVYTGGRSPALAAAVRDLLSLEFGPEWATVLELAAALRQKRLTGDEATSYNHNVLPELLSGGLAALVAAGDSAAVEQLLQQVAGKNVTLECLGISLPKGLK</sequence>
<dbReference type="GO" id="GO:0043115">
    <property type="term" value="F:precorrin-2 dehydrogenase activity"/>
    <property type="evidence" value="ECO:0007669"/>
    <property type="project" value="UniProtKB-EC"/>
</dbReference>
<dbReference type="Pfam" id="PF13241">
    <property type="entry name" value="NAD_binding_7"/>
    <property type="match status" value="1"/>
</dbReference>
<dbReference type="PANTHER" id="PTHR35330">
    <property type="entry name" value="SIROHEME BIOSYNTHESIS PROTEIN MET8"/>
    <property type="match status" value="1"/>
</dbReference>
<evidence type="ECO:0000313" key="7">
    <source>
        <dbReference type="EMBL" id="SDM71840.1"/>
    </source>
</evidence>
<name>A0A1G9VIB0_9BACT</name>
<reference evidence="7 8" key="1">
    <citation type="submission" date="2016-10" db="EMBL/GenBank/DDBJ databases">
        <authorList>
            <person name="de Groot N.N."/>
        </authorList>
    </citation>
    <scope>NUCLEOTIDE SEQUENCE [LARGE SCALE GENOMIC DNA]</scope>
    <source>
        <strain evidence="7 8">DSM 17813</strain>
    </source>
</reference>
<evidence type="ECO:0000256" key="2">
    <source>
        <dbReference type="ARBA" id="ARBA00012400"/>
    </source>
</evidence>
<dbReference type="NCBIfam" id="TIGR01470">
    <property type="entry name" value="cysG_Nterm"/>
    <property type="match status" value="1"/>
</dbReference>